<dbReference type="Pfam" id="PF23726">
    <property type="entry name" value="Beta-prop_RSE1_2nd"/>
    <property type="match status" value="1"/>
</dbReference>
<keyword evidence="2" id="KW-0507">mRNA processing</keyword>
<feature type="domain" description="RSE1/DDB1/CPSF1 second beta-propeller" evidence="6">
    <location>
        <begin position="590"/>
        <end position="960"/>
    </location>
</feature>
<dbReference type="GO" id="GO:0006397">
    <property type="term" value="P:mRNA processing"/>
    <property type="evidence" value="ECO:0007669"/>
    <property type="project" value="UniProtKB-KW"/>
</dbReference>
<evidence type="ECO:0000259" key="5">
    <source>
        <dbReference type="Pfam" id="PF10433"/>
    </source>
</evidence>
<dbReference type="GO" id="GO:0003676">
    <property type="term" value="F:nucleic acid binding"/>
    <property type="evidence" value="ECO:0007669"/>
    <property type="project" value="InterPro"/>
</dbReference>
<feature type="domain" description="RSE1/DDB1/CPSF1 C-terminal" evidence="4">
    <location>
        <begin position="1035"/>
        <end position="1369"/>
    </location>
</feature>
<evidence type="ECO:0000256" key="3">
    <source>
        <dbReference type="ARBA" id="ARBA00023242"/>
    </source>
</evidence>
<evidence type="ECO:0000256" key="1">
    <source>
        <dbReference type="ARBA" id="ARBA00004123"/>
    </source>
</evidence>
<dbReference type="Proteomes" id="UP001378960">
    <property type="component" value="Unassembled WGS sequence"/>
</dbReference>
<dbReference type="InterPro" id="IPR018846">
    <property type="entry name" value="Beta-prop_RSE1/DDB1/CPSF1_1st"/>
</dbReference>
<dbReference type="Pfam" id="PF03178">
    <property type="entry name" value="CPSF_A"/>
    <property type="match status" value="1"/>
</dbReference>
<evidence type="ECO:0000256" key="2">
    <source>
        <dbReference type="ARBA" id="ARBA00022664"/>
    </source>
</evidence>
<accession>A0AAV5R727</accession>
<keyword evidence="8" id="KW-1185">Reference proteome</keyword>
<evidence type="ECO:0000259" key="4">
    <source>
        <dbReference type="Pfam" id="PF03178"/>
    </source>
</evidence>
<evidence type="ECO:0000313" key="8">
    <source>
        <dbReference type="Proteomes" id="UP001378960"/>
    </source>
</evidence>
<sequence length="1399" mass="159394">MDVYNQFLNPTTSLFSLYCHFTGENDDNLIVSKGNLLQIFKIIDVNNNESTEKSIKLNDTQNNKINSENGNTVLDTLTNEDLAVAEKINMPEYEIEKDPLYKLILVSEYSLNGKIIDVHTFRPSNLNDIYGETDNLDNKRAKVPCKVDFLIVSTEFAKLSIVKWNPSDNLVSVVSLHYYESLLDSLSMEKLKTSDVIHRTDPNFGCTLLHVNDLLVFLPFKKNTNEDDDDYADDNDDYNPLSNMKDTPQIVLSDSKISNDFFLESFIINSKTLHPNLKNIVDIQFLNAYRNPTVAILYAPETLSWTGFLPRVKDNMTVIVLSLDLEKKTADVIIEINNLPYDVERIVPLDKPINGFLLLGSNEIIHVNSLGSPKGMYVNEFFTKTSSFNLKDNSDLNLLLELSEISQISDDEALLITKGGVFYTLIFDEIGGVSSLSKITKNPESSYSDIKICDILHIRNIPQKNMIFVCSQSGDAMLLNWDFQSKSKLDTSFKADIANDIFDEDEDFWLYEGSNNDNDEASSSLINSKFIISDKLMNIGPLSDITLGYSSLDIKLHGLPNPNFKEKVIYGSSGLEETACISEIIPSVKPSIKSSLKFSNATKIWTIADHKNETKYLITTDHKKSKTEIFDVQNDYKTIRSKNFINKSFTIQFGVVTEGEKVRPVQVVSYKIMVFNMAFNHLTAMSFEKEINHCIIQENHIVLLMKNGEIEILEYDCKTETLNKMDLPALLNYQIFTNAWVSKSSLLNHATPIKKRTLDGDVAKVEQNSEEQILFWLVTADNRLLVFKKNHLEKVFEFKNVHKMSEYLQLSSMDPNYEADVDPILKQCIYTKIGDEYDAKNYLMLLTFGGEIIIYESFFDPTQQCFKLIKSNDLFQIPISGAPGNSYSYATKIERNLFKINNLDGKQVVMVTGAMPFIIYKQYNSVPRMFKFTSKPLLYFAPFTNSACTNGLITIDDKISCRMVQLDLTYDYSNKLPISKHYIGETINKISYHESTNTLVISTLQKEKYQLLDAEGEDTIEYNKELKNPAFNYRGSIKLISPEHWKPIDTMELEVNEVCTTLNVMNLKNNGTDSERVIIFVGTGVYQNEDVSTFGTWKLLDLISVVPEPGHPEAKYKMKSLTSETSKGPILDACSVDGRFSLVQGQRLMVRMIKNEGNAIPVAFTDTSLYSANVKSFENLMVIGDSYHGVSLYGFDAEPYRMISLGKDEHEMKLRECDFIVHNQNLYILAADDNGILYMLQYDPYDTSSLKGHKLIRKSAFRSNSHTTRMLNVSRRASFFSMVSTLPIRSDVDLGFEVIGSNIDGSLFKVSPINEYQYRRLYSLQNYIADKEHHWLGLNPRMNATGNLEDELSVIKRPFIEYKLLSKFTSMNEDKKKLFAMRLGKDALVDIYRDMISLQ</sequence>
<comment type="caution">
    <text evidence="7">The sequence shown here is derived from an EMBL/GenBank/DDBJ whole genome shotgun (WGS) entry which is preliminary data.</text>
</comment>
<comment type="subcellular location">
    <subcellularLocation>
        <location evidence="1">Nucleus</location>
    </subcellularLocation>
</comment>
<dbReference type="Pfam" id="PF10433">
    <property type="entry name" value="Beta-prop_RSE1_1st"/>
    <property type="match status" value="1"/>
</dbReference>
<dbReference type="GO" id="GO:0005634">
    <property type="term" value="C:nucleus"/>
    <property type="evidence" value="ECO:0007669"/>
    <property type="project" value="UniProtKB-SubCell"/>
</dbReference>
<feature type="domain" description="RSE1/DDB1/CPSF1 first beta-propeller" evidence="5">
    <location>
        <begin position="93"/>
        <end position="485"/>
    </location>
</feature>
<dbReference type="EMBL" id="BTGB01000005">
    <property type="protein sequence ID" value="GMM47076.1"/>
    <property type="molecule type" value="Genomic_DNA"/>
</dbReference>
<name>A0AAV5R727_PICKL</name>
<dbReference type="InterPro" id="IPR015943">
    <property type="entry name" value="WD40/YVTN_repeat-like_dom_sf"/>
</dbReference>
<proteinExistence type="predicted"/>
<dbReference type="InterPro" id="IPR050358">
    <property type="entry name" value="RSE1/DDB1/CFT1"/>
</dbReference>
<reference evidence="7 8" key="1">
    <citation type="journal article" date="2023" name="Elife">
        <title>Identification of key yeast species and microbe-microbe interactions impacting larval growth of Drosophila in the wild.</title>
        <authorList>
            <person name="Mure A."/>
            <person name="Sugiura Y."/>
            <person name="Maeda R."/>
            <person name="Honda K."/>
            <person name="Sakurai N."/>
            <person name="Takahashi Y."/>
            <person name="Watada M."/>
            <person name="Katoh T."/>
            <person name="Gotoh A."/>
            <person name="Gotoh Y."/>
            <person name="Taniguchi I."/>
            <person name="Nakamura K."/>
            <person name="Hayashi T."/>
            <person name="Katayama T."/>
            <person name="Uemura T."/>
            <person name="Hattori Y."/>
        </authorList>
    </citation>
    <scope>NUCLEOTIDE SEQUENCE [LARGE SCALE GENOMIC DNA]</scope>
    <source>
        <strain evidence="7 8">PK-24</strain>
    </source>
</reference>
<evidence type="ECO:0000259" key="6">
    <source>
        <dbReference type="Pfam" id="PF23726"/>
    </source>
</evidence>
<dbReference type="InterPro" id="IPR004871">
    <property type="entry name" value="RSE1/DDB1/CPSF1_C"/>
</dbReference>
<gene>
    <name evidence="7" type="ORF">DAPK24_036510</name>
</gene>
<dbReference type="Gene3D" id="2.130.10.10">
    <property type="entry name" value="YVTN repeat-like/Quinoprotein amine dehydrogenase"/>
    <property type="match status" value="2"/>
</dbReference>
<organism evidence="7 8">
    <name type="scientific">Pichia kluyveri</name>
    <name type="common">Yeast</name>
    <dbReference type="NCBI Taxonomy" id="36015"/>
    <lineage>
        <taxon>Eukaryota</taxon>
        <taxon>Fungi</taxon>
        <taxon>Dikarya</taxon>
        <taxon>Ascomycota</taxon>
        <taxon>Saccharomycotina</taxon>
        <taxon>Pichiomycetes</taxon>
        <taxon>Pichiales</taxon>
        <taxon>Pichiaceae</taxon>
        <taxon>Pichia</taxon>
    </lineage>
</organism>
<dbReference type="PANTHER" id="PTHR10644">
    <property type="entry name" value="DNA REPAIR/RNA PROCESSING CPSF FAMILY"/>
    <property type="match status" value="1"/>
</dbReference>
<evidence type="ECO:0000313" key="7">
    <source>
        <dbReference type="EMBL" id="GMM47076.1"/>
    </source>
</evidence>
<dbReference type="InterPro" id="IPR058543">
    <property type="entry name" value="Beta-prop_RSE1/DDB1/CPSF1_2nd"/>
</dbReference>
<protein>
    <submittedName>
        <fullName evidence="7">Cleavage/polyadenylation factor</fullName>
    </submittedName>
</protein>
<keyword evidence="3" id="KW-0539">Nucleus</keyword>